<dbReference type="Pfam" id="PF03466">
    <property type="entry name" value="LysR_substrate"/>
    <property type="match status" value="1"/>
</dbReference>
<dbReference type="GO" id="GO:0003700">
    <property type="term" value="F:DNA-binding transcription factor activity"/>
    <property type="evidence" value="ECO:0007669"/>
    <property type="project" value="InterPro"/>
</dbReference>
<dbReference type="AlphaFoldDB" id="A0A1N7QFA8"/>
<dbReference type="SUPFAM" id="SSF46785">
    <property type="entry name" value="Winged helix' DNA-binding domain"/>
    <property type="match status" value="1"/>
</dbReference>
<dbReference type="GO" id="GO:0009089">
    <property type="term" value="P:lysine biosynthetic process via diaminopimelate"/>
    <property type="evidence" value="ECO:0007669"/>
    <property type="project" value="TreeGrafter"/>
</dbReference>
<evidence type="ECO:0000256" key="2">
    <source>
        <dbReference type="ARBA" id="ARBA00023015"/>
    </source>
</evidence>
<dbReference type="InterPro" id="IPR036388">
    <property type="entry name" value="WH-like_DNA-bd_sf"/>
</dbReference>
<dbReference type="RefSeq" id="WP_076533824.1">
    <property type="nucleotide sequence ID" value="NZ_BMEH01000010.1"/>
</dbReference>
<dbReference type="InterPro" id="IPR036390">
    <property type="entry name" value="WH_DNA-bd_sf"/>
</dbReference>
<accession>A0A1N7QFA8</accession>
<sequence length="316" mass="35334">MARTKTYRQPTMRQIEAFKAVIETGTVSRAAEVLNMSQPAASKLLTNLEADIGLTLFERRRGLLVPNERGVRFYQEIDRIFSGLNQINRAVDSLRREEQGQLVIGCLPGLSGHFICSVIAAFKARHPDVFISLQARSSQFIVEWMRAGHVDVGVITGRAEDTHIESTSILRQPLTCFLPRDHPLAARTVLTMADIADQPIISFMQGSYTRLLQDKLFESHRVQPHVVVEATTSPNVCEMVALGLGIALSHPFHAVGMENRIAIRPFAPENIVDYQLCRLRHGRNRRLVSAFVDCVHETSEDFARGIVTWPSTPSVP</sequence>
<dbReference type="CDD" id="cd08415">
    <property type="entry name" value="PBP2_LysR_opines_like"/>
    <property type="match status" value="1"/>
</dbReference>
<evidence type="ECO:0000256" key="4">
    <source>
        <dbReference type="ARBA" id="ARBA00023163"/>
    </source>
</evidence>
<dbReference type="Gene3D" id="3.40.190.290">
    <property type="match status" value="1"/>
</dbReference>
<dbReference type="InterPro" id="IPR037424">
    <property type="entry name" value="NocR_PBP2"/>
</dbReference>
<feature type="domain" description="HTH lysR-type" evidence="5">
    <location>
        <begin position="10"/>
        <end position="67"/>
    </location>
</feature>
<dbReference type="GO" id="GO:0043565">
    <property type="term" value="F:sequence-specific DNA binding"/>
    <property type="evidence" value="ECO:0007669"/>
    <property type="project" value="TreeGrafter"/>
</dbReference>
<dbReference type="InterPro" id="IPR005119">
    <property type="entry name" value="LysR_subst-bd"/>
</dbReference>
<evidence type="ECO:0000313" key="7">
    <source>
        <dbReference type="Proteomes" id="UP000186141"/>
    </source>
</evidence>
<evidence type="ECO:0000256" key="1">
    <source>
        <dbReference type="ARBA" id="ARBA00009437"/>
    </source>
</evidence>
<dbReference type="InterPro" id="IPR000847">
    <property type="entry name" value="LysR_HTH_N"/>
</dbReference>
<dbReference type="PANTHER" id="PTHR30427">
    <property type="entry name" value="TRANSCRIPTIONAL ACTIVATOR PROTEIN LYSR"/>
    <property type="match status" value="1"/>
</dbReference>
<protein>
    <submittedName>
        <fullName evidence="6">DNA-binding transcriptional regulator, LysR family</fullName>
    </submittedName>
</protein>
<keyword evidence="2" id="KW-0805">Transcription regulation</keyword>
<keyword evidence="3 6" id="KW-0238">DNA-binding</keyword>
<dbReference type="Proteomes" id="UP000186141">
    <property type="component" value="Unassembled WGS sequence"/>
</dbReference>
<evidence type="ECO:0000313" key="6">
    <source>
        <dbReference type="EMBL" id="SIT21571.1"/>
    </source>
</evidence>
<comment type="similarity">
    <text evidence="1">Belongs to the LysR transcriptional regulatory family.</text>
</comment>
<dbReference type="STRING" id="1086013.SAMN05421774_11035"/>
<keyword evidence="4" id="KW-0804">Transcription</keyword>
<dbReference type="EMBL" id="FTOT01000010">
    <property type="protein sequence ID" value="SIT21571.1"/>
    <property type="molecule type" value="Genomic_DNA"/>
</dbReference>
<evidence type="ECO:0000256" key="3">
    <source>
        <dbReference type="ARBA" id="ARBA00023125"/>
    </source>
</evidence>
<dbReference type="PANTHER" id="PTHR30427:SF1">
    <property type="entry name" value="TRANSCRIPTIONAL ACTIVATOR PROTEIN LYSR"/>
    <property type="match status" value="1"/>
</dbReference>
<dbReference type="OrthoDB" id="7260751at2"/>
<gene>
    <name evidence="6" type="ORF">SAMN05421774_11035</name>
</gene>
<proteinExistence type="inferred from homology"/>
<reference evidence="6 7" key="1">
    <citation type="submission" date="2017-01" db="EMBL/GenBank/DDBJ databases">
        <authorList>
            <person name="Mah S.A."/>
            <person name="Swanson W.J."/>
            <person name="Moy G.W."/>
            <person name="Vacquier V.D."/>
        </authorList>
    </citation>
    <scope>NUCLEOTIDE SEQUENCE [LARGE SCALE GENOMIC DNA]</scope>
    <source>
        <strain evidence="6 7">DSM 26375</strain>
    </source>
</reference>
<dbReference type="Gene3D" id="1.10.10.10">
    <property type="entry name" value="Winged helix-like DNA-binding domain superfamily/Winged helix DNA-binding domain"/>
    <property type="match status" value="1"/>
</dbReference>
<name>A0A1N7QFA8_9RHOB</name>
<dbReference type="PROSITE" id="PS50931">
    <property type="entry name" value="HTH_LYSR"/>
    <property type="match status" value="1"/>
</dbReference>
<dbReference type="PRINTS" id="PR00039">
    <property type="entry name" value="HTHLYSR"/>
</dbReference>
<dbReference type="SUPFAM" id="SSF53850">
    <property type="entry name" value="Periplasmic binding protein-like II"/>
    <property type="match status" value="1"/>
</dbReference>
<dbReference type="Pfam" id="PF00126">
    <property type="entry name" value="HTH_1"/>
    <property type="match status" value="1"/>
</dbReference>
<keyword evidence="7" id="KW-1185">Reference proteome</keyword>
<dbReference type="GO" id="GO:0010628">
    <property type="term" value="P:positive regulation of gene expression"/>
    <property type="evidence" value="ECO:0007669"/>
    <property type="project" value="TreeGrafter"/>
</dbReference>
<organism evidence="6 7">
    <name type="scientific">Gemmobacter megaterium</name>
    <dbReference type="NCBI Taxonomy" id="1086013"/>
    <lineage>
        <taxon>Bacteria</taxon>
        <taxon>Pseudomonadati</taxon>
        <taxon>Pseudomonadota</taxon>
        <taxon>Alphaproteobacteria</taxon>
        <taxon>Rhodobacterales</taxon>
        <taxon>Paracoccaceae</taxon>
        <taxon>Gemmobacter</taxon>
    </lineage>
</organism>
<evidence type="ECO:0000259" key="5">
    <source>
        <dbReference type="PROSITE" id="PS50931"/>
    </source>
</evidence>